<keyword evidence="4" id="KW-0460">Magnesium</keyword>
<accession>A0A1G6KQ14</accession>
<evidence type="ECO:0000256" key="1">
    <source>
        <dbReference type="ARBA" id="ARBA00001946"/>
    </source>
</evidence>
<dbReference type="PANTHER" id="PTHR46470:SF2">
    <property type="entry name" value="GLYCERALDEHYDE 3-PHOSPHATE PHOSPHATASE"/>
    <property type="match status" value="1"/>
</dbReference>
<keyword evidence="3 5" id="KW-0378">Hydrolase</keyword>
<dbReference type="NCBIfam" id="TIGR01509">
    <property type="entry name" value="HAD-SF-IA-v3"/>
    <property type="match status" value="1"/>
</dbReference>
<keyword evidence="2" id="KW-0479">Metal-binding</keyword>
<gene>
    <name evidence="5" type="ORF">SAMN04487824_10927</name>
</gene>
<name>A0A1G6KQ14_9ACTN</name>
<dbReference type="InterPro" id="IPR006439">
    <property type="entry name" value="HAD-SF_hydro_IA"/>
</dbReference>
<dbReference type="Gene3D" id="3.40.50.1000">
    <property type="entry name" value="HAD superfamily/HAD-like"/>
    <property type="match status" value="1"/>
</dbReference>
<evidence type="ECO:0000256" key="4">
    <source>
        <dbReference type="ARBA" id="ARBA00022842"/>
    </source>
</evidence>
<dbReference type="SFLD" id="SFLDS00003">
    <property type="entry name" value="Haloacid_Dehalogenase"/>
    <property type="match status" value="1"/>
</dbReference>
<reference evidence="6" key="1">
    <citation type="submission" date="2016-10" db="EMBL/GenBank/DDBJ databases">
        <authorList>
            <person name="Varghese N."/>
            <person name="Submissions S."/>
        </authorList>
    </citation>
    <scope>NUCLEOTIDE SEQUENCE [LARGE SCALE GENOMIC DNA]</scope>
    <source>
        <strain evidence="6">DSM 22619</strain>
    </source>
</reference>
<dbReference type="EMBL" id="FMZL01000009">
    <property type="protein sequence ID" value="SDC32615.1"/>
    <property type="molecule type" value="Genomic_DNA"/>
</dbReference>
<proteinExistence type="predicted"/>
<keyword evidence="6" id="KW-1185">Reference proteome</keyword>
<dbReference type="PRINTS" id="PR00413">
    <property type="entry name" value="HADHALOGNASE"/>
</dbReference>
<evidence type="ECO:0000313" key="6">
    <source>
        <dbReference type="Proteomes" id="UP000198528"/>
    </source>
</evidence>
<dbReference type="InterPro" id="IPR036412">
    <property type="entry name" value="HAD-like_sf"/>
</dbReference>
<sequence length="236" mass="25826">MDAILFDMDDTLYDQALPFARAVRKVLGEVPGATAEGLYLASRRHSGEVFAAYAAGERPTDAMYVRRMQRTMAEFGVHVDEACALRLQRAYTARDDAGMVLSSAMASALDWCLAHALRGVGIVTNGTPERQMDKWRALGLGRWIRPEHVFVSDALGVAKPDPAIFRTALSAMGARAADSLYVGDAFQTDVVGARAAGMRVVWLNRRRRAVPEGARVRPDAEVRSDEALLALLRTSF</sequence>
<evidence type="ECO:0000313" key="5">
    <source>
        <dbReference type="EMBL" id="SDC32615.1"/>
    </source>
</evidence>
<dbReference type="Pfam" id="PF00702">
    <property type="entry name" value="Hydrolase"/>
    <property type="match status" value="1"/>
</dbReference>
<organism evidence="5 6">
    <name type="scientific">Parafannyhessea umbonata</name>
    <dbReference type="NCBI Taxonomy" id="604330"/>
    <lineage>
        <taxon>Bacteria</taxon>
        <taxon>Bacillati</taxon>
        <taxon>Actinomycetota</taxon>
        <taxon>Coriobacteriia</taxon>
        <taxon>Coriobacteriales</taxon>
        <taxon>Atopobiaceae</taxon>
        <taxon>Parafannyhessea</taxon>
    </lineage>
</organism>
<dbReference type="GO" id="GO:0044281">
    <property type="term" value="P:small molecule metabolic process"/>
    <property type="evidence" value="ECO:0007669"/>
    <property type="project" value="UniProtKB-ARBA"/>
</dbReference>
<dbReference type="Proteomes" id="UP000198528">
    <property type="component" value="Unassembled WGS sequence"/>
</dbReference>
<dbReference type="GO" id="GO:0046872">
    <property type="term" value="F:metal ion binding"/>
    <property type="evidence" value="ECO:0007669"/>
    <property type="project" value="UniProtKB-KW"/>
</dbReference>
<dbReference type="NCBIfam" id="TIGR01549">
    <property type="entry name" value="HAD-SF-IA-v1"/>
    <property type="match status" value="1"/>
</dbReference>
<protein>
    <submittedName>
        <fullName evidence="5">Putative hydrolase of the HAD superfamily</fullName>
    </submittedName>
</protein>
<dbReference type="GO" id="GO:0016791">
    <property type="term" value="F:phosphatase activity"/>
    <property type="evidence" value="ECO:0007669"/>
    <property type="project" value="TreeGrafter"/>
</dbReference>
<dbReference type="InterPro" id="IPR051400">
    <property type="entry name" value="HAD-like_hydrolase"/>
</dbReference>
<evidence type="ECO:0000256" key="3">
    <source>
        <dbReference type="ARBA" id="ARBA00022801"/>
    </source>
</evidence>
<dbReference type="Gene3D" id="1.20.120.710">
    <property type="entry name" value="Haloacid dehalogenase hydrolase-like domain"/>
    <property type="match status" value="1"/>
</dbReference>
<dbReference type="SUPFAM" id="SSF56784">
    <property type="entry name" value="HAD-like"/>
    <property type="match status" value="1"/>
</dbReference>
<dbReference type="STRING" id="604330.SAMN04489857_1130"/>
<dbReference type="SFLD" id="SFLDG01129">
    <property type="entry name" value="C1.5:_HAD__Beta-PGM__Phosphata"/>
    <property type="match status" value="1"/>
</dbReference>
<dbReference type="PANTHER" id="PTHR46470">
    <property type="entry name" value="N-ACYLNEURAMINATE-9-PHOSPHATASE"/>
    <property type="match status" value="1"/>
</dbReference>
<dbReference type="InterPro" id="IPR023214">
    <property type="entry name" value="HAD_sf"/>
</dbReference>
<comment type="cofactor">
    <cofactor evidence="1">
        <name>Mg(2+)</name>
        <dbReference type="ChEBI" id="CHEBI:18420"/>
    </cofactor>
</comment>
<dbReference type="RefSeq" id="WP_090846295.1">
    <property type="nucleotide sequence ID" value="NZ_FMZL01000009.1"/>
</dbReference>
<dbReference type="AlphaFoldDB" id="A0A1G6KQ14"/>
<evidence type="ECO:0000256" key="2">
    <source>
        <dbReference type="ARBA" id="ARBA00022723"/>
    </source>
</evidence>